<dbReference type="PANTHER" id="PTHR48100:SF1">
    <property type="entry name" value="HISTIDINE PHOSPHATASE FAMILY PROTEIN-RELATED"/>
    <property type="match status" value="1"/>
</dbReference>
<dbReference type="AlphaFoldDB" id="A0A1Z5HPQ3"/>
<feature type="binding site" evidence="3">
    <location>
        <position position="58"/>
    </location>
    <ligand>
        <name>substrate</name>
    </ligand>
</feature>
<reference evidence="5" key="1">
    <citation type="journal article" date="2017" name="Appl. Environ. Microbiol.">
        <title>Genomic analysis of Calderihabitans maritimus KKC1, a thermophilic hydrogenogenic carboxydotrophic bacterium isolated from marine sediment.</title>
        <authorList>
            <person name="Omae K."/>
            <person name="Yoneda Y."/>
            <person name="Fukuyama Y."/>
            <person name="Yoshida T."/>
            <person name="Sako Y."/>
        </authorList>
    </citation>
    <scope>NUCLEOTIDE SEQUENCE [LARGE SCALE GENOMIC DNA]</scope>
    <source>
        <strain evidence="5">KKC1</strain>
    </source>
</reference>
<dbReference type="Pfam" id="PF00300">
    <property type="entry name" value="His_Phos_1"/>
    <property type="match status" value="1"/>
</dbReference>
<gene>
    <name evidence="4" type="ORF">KKC1_06740</name>
</gene>
<dbReference type="RefSeq" id="WP_088553032.1">
    <property type="nucleotide sequence ID" value="NZ_BDGJ01000018.1"/>
</dbReference>
<dbReference type="InterPro" id="IPR013078">
    <property type="entry name" value="His_Pase_superF_clade-1"/>
</dbReference>
<dbReference type="InterPro" id="IPR029033">
    <property type="entry name" value="His_PPase_superfam"/>
</dbReference>
<sequence length="206" mass="23707">MTKLVLVRHGHTPWNKGRRYQGHSDVQLSEEGREQARRLRDRFKETKIDAIYASDLSRALETAQIIAEPHGLIVQQIPELREMNFGVWEGLTFAEIQAQFRELADGWYKNPADLQIPQGETFRQVRDRAYKAVLELVAKHPDETVLVVSHGGTIRAVICAVLDLEMDRIWQFRQDNTAVNIIEFYEGRTVISLLNDTHHLYDSGVS</sequence>
<dbReference type="EMBL" id="BDGJ01000018">
    <property type="protein sequence ID" value="GAW91512.1"/>
    <property type="molecule type" value="Genomic_DNA"/>
</dbReference>
<proteinExistence type="predicted"/>
<accession>A0A1Z5HPQ3</accession>
<evidence type="ECO:0000256" key="1">
    <source>
        <dbReference type="NCBIfam" id="TIGR03162"/>
    </source>
</evidence>
<feature type="binding site" evidence="3">
    <location>
        <begin position="8"/>
        <end position="15"/>
    </location>
    <ligand>
        <name>substrate</name>
    </ligand>
</feature>
<evidence type="ECO:0000313" key="4">
    <source>
        <dbReference type="EMBL" id="GAW91512.1"/>
    </source>
</evidence>
<dbReference type="PIRSF" id="PIRSF000709">
    <property type="entry name" value="6PFK_2-Ptase"/>
    <property type="match status" value="1"/>
</dbReference>
<dbReference type="Gene3D" id="3.40.50.1240">
    <property type="entry name" value="Phosphoglycerate mutase-like"/>
    <property type="match status" value="1"/>
</dbReference>
<dbReference type="Proteomes" id="UP000197032">
    <property type="component" value="Unassembled WGS sequence"/>
</dbReference>
<dbReference type="SMART" id="SM00855">
    <property type="entry name" value="PGAM"/>
    <property type="match status" value="1"/>
</dbReference>
<feature type="active site" description="Tele-phosphohistidine intermediate" evidence="2">
    <location>
        <position position="9"/>
    </location>
</feature>
<dbReference type="InterPro" id="IPR050275">
    <property type="entry name" value="PGM_Phosphatase"/>
</dbReference>
<dbReference type="SUPFAM" id="SSF53254">
    <property type="entry name" value="Phosphoglycerate mutase-like"/>
    <property type="match status" value="1"/>
</dbReference>
<comment type="caution">
    <text evidence="4">The sequence shown here is derived from an EMBL/GenBank/DDBJ whole genome shotgun (WGS) entry which is preliminary data.</text>
</comment>
<feature type="active site" description="Proton donor/acceptor" evidence="2">
    <location>
        <position position="82"/>
    </location>
</feature>
<dbReference type="NCBIfam" id="TIGR03162">
    <property type="entry name" value="ribazole_cobC"/>
    <property type="match status" value="1"/>
</dbReference>
<dbReference type="InterPro" id="IPR017578">
    <property type="entry name" value="Ribazole_CobC"/>
</dbReference>
<organism evidence="4 5">
    <name type="scientific">Calderihabitans maritimus</name>
    <dbReference type="NCBI Taxonomy" id="1246530"/>
    <lineage>
        <taxon>Bacteria</taxon>
        <taxon>Bacillati</taxon>
        <taxon>Bacillota</taxon>
        <taxon>Clostridia</taxon>
        <taxon>Neomoorellales</taxon>
        <taxon>Calderihabitantaceae</taxon>
        <taxon>Calderihabitans</taxon>
    </lineage>
</organism>
<dbReference type="OrthoDB" id="9781415at2"/>
<dbReference type="GO" id="GO:0005737">
    <property type="term" value="C:cytoplasm"/>
    <property type="evidence" value="ECO:0007669"/>
    <property type="project" value="TreeGrafter"/>
</dbReference>
<evidence type="ECO:0000313" key="5">
    <source>
        <dbReference type="Proteomes" id="UP000197032"/>
    </source>
</evidence>
<keyword evidence="5" id="KW-1185">Reference proteome</keyword>
<dbReference type="PANTHER" id="PTHR48100">
    <property type="entry name" value="BROAD-SPECIFICITY PHOSPHATASE YOR283W-RELATED"/>
    <property type="match status" value="1"/>
</dbReference>
<dbReference type="EC" id="3.1.3.73" evidence="1"/>
<dbReference type="GO" id="GO:0009236">
    <property type="term" value="P:cobalamin biosynthetic process"/>
    <property type="evidence" value="ECO:0007669"/>
    <property type="project" value="UniProtKB-UniRule"/>
</dbReference>
<dbReference type="CDD" id="cd07067">
    <property type="entry name" value="HP_PGM_like"/>
    <property type="match status" value="1"/>
</dbReference>
<dbReference type="GO" id="GO:0043755">
    <property type="term" value="F:alpha-ribazole phosphatase activity"/>
    <property type="evidence" value="ECO:0007669"/>
    <property type="project" value="UniProtKB-UniRule"/>
</dbReference>
<name>A0A1Z5HPQ3_9FIRM</name>
<evidence type="ECO:0000256" key="2">
    <source>
        <dbReference type="PIRSR" id="PIRSR613078-1"/>
    </source>
</evidence>
<evidence type="ECO:0000256" key="3">
    <source>
        <dbReference type="PIRSR" id="PIRSR613078-2"/>
    </source>
</evidence>
<protein>
    <recommendedName>
        <fullName evidence="1">Alpha-ribazole phosphatase</fullName>
        <ecNumber evidence="1">3.1.3.73</ecNumber>
    </recommendedName>
</protein>